<keyword evidence="4" id="KW-1185">Reference proteome</keyword>
<dbReference type="CDD" id="cd07185">
    <property type="entry name" value="OmpA_C-like"/>
    <property type="match status" value="1"/>
</dbReference>
<dbReference type="EMBL" id="WAEM01000005">
    <property type="protein sequence ID" value="KAB1155516.1"/>
    <property type="molecule type" value="Genomic_DNA"/>
</dbReference>
<gene>
    <name evidence="3" type="ORF">F6464_10390</name>
</gene>
<dbReference type="PANTHER" id="PTHR30329">
    <property type="entry name" value="STATOR ELEMENT OF FLAGELLAR MOTOR COMPLEX"/>
    <property type="match status" value="1"/>
</dbReference>
<dbReference type="InterPro" id="IPR036737">
    <property type="entry name" value="OmpA-like_sf"/>
</dbReference>
<dbReference type="AlphaFoldDB" id="A0A7J5AD45"/>
<dbReference type="SUPFAM" id="SSF103088">
    <property type="entry name" value="OmpA-like"/>
    <property type="match status" value="2"/>
</dbReference>
<dbReference type="OrthoDB" id="9782229at2"/>
<dbReference type="InterPro" id="IPR050330">
    <property type="entry name" value="Bact_OuterMem_StrucFunc"/>
</dbReference>
<comment type="caution">
    <text evidence="3">The sequence shown here is derived from an EMBL/GenBank/DDBJ whole genome shotgun (WGS) entry which is preliminary data.</text>
</comment>
<dbReference type="Proteomes" id="UP000490922">
    <property type="component" value="Unassembled WGS sequence"/>
</dbReference>
<reference evidence="3 4" key="1">
    <citation type="submission" date="2019-09" db="EMBL/GenBank/DDBJ databases">
        <title>Flavobacterium sp. nov., isolated from glacier ice.</title>
        <authorList>
            <person name="Liu Q."/>
        </authorList>
    </citation>
    <scope>NUCLEOTIDE SEQUENCE [LARGE SCALE GENOMIC DNA]</scope>
    <source>
        <strain evidence="3 4">NBRC 112527</strain>
    </source>
</reference>
<dbReference type="RefSeq" id="WP_151107743.1">
    <property type="nucleotide sequence ID" value="NZ_WAEM01000005.1"/>
</dbReference>
<feature type="domain" description="OmpA-like" evidence="2">
    <location>
        <begin position="176"/>
        <end position="293"/>
    </location>
</feature>
<keyword evidence="1" id="KW-0472">Membrane</keyword>
<evidence type="ECO:0000259" key="2">
    <source>
        <dbReference type="PROSITE" id="PS51123"/>
    </source>
</evidence>
<accession>A0A7J5AD45</accession>
<proteinExistence type="predicted"/>
<evidence type="ECO:0000256" key="1">
    <source>
        <dbReference type="PROSITE-ProRule" id="PRU00473"/>
    </source>
</evidence>
<dbReference type="PANTHER" id="PTHR30329:SF21">
    <property type="entry name" value="LIPOPROTEIN YIAD-RELATED"/>
    <property type="match status" value="1"/>
</dbReference>
<dbReference type="InterPro" id="IPR006665">
    <property type="entry name" value="OmpA-like"/>
</dbReference>
<dbReference type="PROSITE" id="PS51123">
    <property type="entry name" value="OMPA_2"/>
    <property type="match status" value="2"/>
</dbReference>
<protein>
    <submittedName>
        <fullName evidence="3">OmpA family protein</fullName>
    </submittedName>
</protein>
<evidence type="ECO:0000313" key="4">
    <source>
        <dbReference type="Proteomes" id="UP000490922"/>
    </source>
</evidence>
<dbReference type="GO" id="GO:0016020">
    <property type="term" value="C:membrane"/>
    <property type="evidence" value="ECO:0007669"/>
    <property type="project" value="UniProtKB-UniRule"/>
</dbReference>
<dbReference type="Pfam" id="PF00691">
    <property type="entry name" value="OmpA"/>
    <property type="match status" value="2"/>
</dbReference>
<sequence length="293" mass="34154">MKQKIIQIILFFLTINGFAQVLTINGYVQEQFDVYFDFNQPKINKSEKDKILNWYSKDPNIEVSKIYGYCDWVGSNRYNDTLSINRVKEVYNFLIKNNVVVYDNYEAIGFGEDFQQSKTQSENRKVTIFYNKEADTNKQSNKASKEEPIIVEAVDAIAKTKEEIQNETFTEKISDAKVGDVVTLKNIYFKNRSAKIVSESQNSLYELLCVMQNNPNLKIQIQGHICCQLVTDFEDISTLRAKAIFIYLVQNKINRQRILYKGFGITRPIHPIPEKNPQEEEENRRVEILVLEN</sequence>
<feature type="domain" description="OmpA-like" evidence="2">
    <location>
        <begin position="23"/>
        <end position="134"/>
    </location>
</feature>
<dbReference type="Gene3D" id="3.30.1330.60">
    <property type="entry name" value="OmpA-like domain"/>
    <property type="match status" value="2"/>
</dbReference>
<name>A0A7J5AD45_9FLAO</name>
<organism evidence="3 4">
    <name type="scientific">Flavobacterium luteum</name>
    <dbReference type="NCBI Taxonomy" id="2026654"/>
    <lineage>
        <taxon>Bacteria</taxon>
        <taxon>Pseudomonadati</taxon>
        <taxon>Bacteroidota</taxon>
        <taxon>Flavobacteriia</taxon>
        <taxon>Flavobacteriales</taxon>
        <taxon>Flavobacteriaceae</taxon>
        <taxon>Flavobacterium</taxon>
    </lineage>
</organism>
<evidence type="ECO:0000313" key="3">
    <source>
        <dbReference type="EMBL" id="KAB1155516.1"/>
    </source>
</evidence>